<evidence type="ECO:0000256" key="5">
    <source>
        <dbReference type="ARBA" id="ARBA00022490"/>
    </source>
</evidence>
<dbReference type="PANTHER" id="PTHR10947">
    <property type="entry name" value="PHENYLALANYL-TRNA SYNTHETASE BETA CHAIN AND LEUCINE-RICH REPEAT-CONTAINING PROTEIN 47"/>
    <property type="match status" value="1"/>
</dbReference>
<dbReference type="InterPro" id="IPR005147">
    <property type="entry name" value="tRNA_synthase_B5-dom"/>
</dbReference>
<dbReference type="OrthoDB" id="1698572at2759"/>
<dbReference type="SUPFAM" id="SSF56037">
    <property type="entry name" value="PheT/TilS domain"/>
    <property type="match status" value="1"/>
</dbReference>
<dbReference type="VEuPathDB" id="GiardiaDB:GMRT_14647"/>
<dbReference type="SUPFAM" id="SSF55681">
    <property type="entry name" value="Class II aaRS and biotin synthetases"/>
    <property type="match status" value="1"/>
</dbReference>
<evidence type="ECO:0000256" key="12">
    <source>
        <dbReference type="ARBA" id="ARBA00023146"/>
    </source>
</evidence>
<dbReference type="InterPro" id="IPR045060">
    <property type="entry name" value="Phe-tRNA-ligase_IIc_bsu"/>
</dbReference>
<dbReference type="InterPro" id="IPR040659">
    <property type="entry name" value="PhetRS_B1"/>
</dbReference>
<keyword evidence="9" id="KW-0067">ATP-binding</keyword>
<keyword evidence="11" id="KW-0648">Protein biosynthesis</keyword>
<organism evidence="15 16">
    <name type="scientific">Giardia muris</name>
    <dbReference type="NCBI Taxonomy" id="5742"/>
    <lineage>
        <taxon>Eukaryota</taxon>
        <taxon>Metamonada</taxon>
        <taxon>Diplomonadida</taxon>
        <taxon>Hexamitidae</taxon>
        <taxon>Giardiinae</taxon>
        <taxon>Giardia</taxon>
    </lineage>
</organism>
<dbReference type="Gene3D" id="3.30.56.10">
    <property type="match status" value="2"/>
</dbReference>
<dbReference type="SMART" id="SM00873">
    <property type="entry name" value="B3_4"/>
    <property type="match status" value="1"/>
</dbReference>
<dbReference type="EC" id="6.1.1.20" evidence="4"/>
<dbReference type="SMART" id="SM00874">
    <property type="entry name" value="B5"/>
    <property type="match status" value="1"/>
</dbReference>
<accession>A0A4Z1T3R2</accession>
<keyword evidence="7" id="KW-0479">Metal-binding</keyword>
<evidence type="ECO:0000259" key="14">
    <source>
        <dbReference type="PROSITE" id="PS51483"/>
    </source>
</evidence>
<keyword evidence="8" id="KW-0547">Nucleotide-binding</keyword>
<evidence type="ECO:0000256" key="8">
    <source>
        <dbReference type="ARBA" id="ARBA00022741"/>
    </source>
</evidence>
<dbReference type="Pfam" id="PF17759">
    <property type="entry name" value="tRNA_synthFbeta"/>
    <property type="match status" value="1"/>
</dbReference>
<dbReference type="InterPro" id="IPR020825">
    <property type="entry name" value="Phe-tRNA_synthase-like_B3/B4"/>
</dbReference>
<evidence type="ECO:0000256" key="6">
    <source>
        <dbReference type="ARBA" id="ARBA00022598"/>
    </source>
</evidence>
<protein>
    <recommendedName>
        <fullName evidence="4">phenylalanine--tRNA ligase</fullName>
        <ecNumber evidence="4">6.1.1.20</ecNumber>
    </recommendedName>
    <alternativeName>
        <fullName evidence="13">Phenylalanyl-tRNA synthetase beta subunit</fullName>
    </alternativeName>
</protein>
<dbReference type="GO" id="GO:0000287">
    <property type="term" value="F:magnesium ion binding"/>
    <property type="evidence" value="ECO:0007669"/>
    <property type="project" value="InterPro"/>
</dbReference>
<evidence type="ECO:0000256" key="7">
    <source>
        <dbReference type="ARBA" id="ARBA00022723"/>
    </source>
</evidence>
<proteinExistence type="inferred from homology"/>
<comment type="subcellular location">
    <subcellularLocation>
        <location evidence="2">Cytoplasm</location>
    </subcellularLocation>
</comment>
<dbReference type="NCBIfam" id="TIGR00471">
    <property type="entry name" value="pheT_arch"/>
    <property type="match status" value="1"/>
</dbReference>
<comment type="similarity">
    <text evidence="3">Belongs to the phenylalanyl-tRNA synthetase beta subunit family. Type 2 subfamily.</text>
</comment>
<evidence type="ECO:0000256" key="9">
    <source>
        <dbReference type="ARBA" id="ARBA00022840"/>
    </source>
</evidence>
<evidence type="ECO:0000256" key="2">
    <source>
        <dbReference type="ARBA" id="ARBA00004496"/>
    </source>
</evidence>
<evidence type="ECO:0000256" key="4">
    <source>
        <dbReference type="ARBA" id="ARBA00012814"/>
    </source>
</evidence>
<dbReference type="InterPro" id="IPR045864">
    <property type="entry name" value="aa-tRNA-synth_II/BPL/LPL"/>
</dbReference>
<dbReference type="GO" id="GO:0009328">
    <property type="term" value="C:phenylalanine-tRNA ligase complex"/>
    <property type="evidence" value="ECO:0007669"/>
    <property type="project" value="TreeGrafter"/>
</dbReference>
<dbReference type="Proteomes" id="UP000315496">
    <property type="component" value="Chromosome 4"/>
</dbReference>
<dbReference type="GO" id="GO:0005524">
    <property type="term" value="F:ATP binding"/>
    <property type="evidence" value="ECO:0007669"/>
    <property type="project" value="UniProtKB-KW"/>
</dbReference>
<reference evidence="15 16" key="1">
    <citation type="submission" date="2019-05" db="EMBL/GenBank/DDBJ databases">
        <title>The compact genome of Giardia muris reveals important steps in the evolution of intestinal protozoan parasites.</title>
        <authorList>
            <person name="Xu F."/>
            <person name="Jimenez-Gonzalez A."/>
            <person name="Einarsson E."/>
            <person name="Astvaldsson A."/>
            <person name="Peirasmaki D."/>
            <person name="Eckmann L."/>
            <person name="Andersson J.O."/>
            <person name="Svard S.G."/>
            <person name="Jerlstrom-Hultqvist J."/>
        </authorList>
    </citation>
    <scope>NUCLEOTIDE SEQUENCE [LARGE SCALE GENOMIC DNA]</scope>
    <source>
        <strain evidence="15 16">Roberts-Thomson</strain>
    </source>
</reference>
<keyword evidence="5" id="KW-0963">Cytoplasm</keyword>
<feature type="domain" description="B5" evidence="14">
    <location>
        <begin position="307"/>
        <end position="394"/>
    </location>
</feature>
<keyword evidence="12 15" id="KW-0030">Aminoacyl-tRNA synthetase</keyword>
<evidence type="ECO:0000256" key="10">
    <source>
        <dbReference type="ARBA" id="ARBA00022842"/>
    </source>
</evidence>
<dbReference type="FunFam" id="3.50.40.10:FF:000002">
    <property type="entry name" value="phenylalanine--tRNA ligase beta subunit"/>
    <property type="match status" value="1"/>
</dbReference>
<dbReference type="Pfam" id="PF18262">
    <property type="entry name" value="PhetRS_B1"/>
    <property type="match status" value="1"/>
</dbReference>
<dbReference type="GO" id="GO:0004826">
    <property type="term" value="F:phenylalanine-tRNA ligase activity"/>
    <property type="evidence" value="ECO:0007669"/>
    <property type="project" value="UniProtKB-EC"/>
</dbReference>
<keyword evidence="16" id="KW-1185">Reference proteome</keyword>
<dbReference type="InterPro" id="IPR041616">
    <property type="entry name" value="PheRS_beta_core"/>
</dbReference>
<evidence type="ECO:0000256" key="3">
    <source>
        <dbReference type="ARBA" id="ARBA00007438"/>
    </source>
</evidence>
<dbReference type="Pfam" id="PF03483">
    <property type="entry name" value="B3_4"/>
    <property type="match status" value="1"/>
</dbReference>
<dbReference type="Pfam" id="PF03484">
    <property type="entry name" value="B5"/>
    <property type="match status" value="1"/>
</dbReference>
<comment type="caution">
    <text evidence="15">The sequence shown here is derived from an EMBL/GenBank/DDBJ whole genome shotgun (WGS) entry which is preliminary data.</text>
</comment>
<sequence length="593" mass="65200">MPVACVVKAELERLLGIQRTDDEFSQVLADMGLELDEVVMKPERSIEGSMTMEPVKHYNIDVTANRSDVLCVEGLAVALRPFLGLGRPCQRLTSPSHLQVYVDCARVGLVRPYLVSAVVRHVHFTQTSYNSFIDYQEKLHQNLGRRRTLVAIGAHDLKKLDPTHITYTAEPPEQISFRALNQAEKLDGRSLFAVLGSDQRLKEYLPLLQGHVHWPVIRDGRGEVLSLPPIINSEYSKIDLSTTDVFIECTAMDLTRAQAALCVLTNALVMHTSKQTDIETVTVIYDGYNESPHHDALRTGQLITPSSLNAAIDIPCSRFCDVAGIPRDILSPAEICKFLERVGIDATPLSSIAASGRNDSVLRCRAPFYRPDIIGEPDIVEQFCISFGFNNIAKYARLPPSATIGNTLPGFQLAELVRGELVACGYTELALFSLCALEDAAFGALHVELQNSRTAQFTHGRGSLVPGLLQTASEHQTRQLPIRVFEVGEVLVPISEENDDVGVRARRRIACLQGGPRDDFSSVHGVVDRLARRMGVSARLEGEDEEGTCLSGRRAAIYFGEKKVGWLGVIAPSVLAAYGVPFPCTAMELNLDE</sequence>
<dbReference type="InterPro" id="IPR004531">
    <property type="entry name" value="Phe-tRNA-synth_IIc_bsu_arc_euk"/>
</dbReference>
<dbReference type="EMBL" id="VDLU01000004">
    <property type="protein sequence ID" value="TNJ27031.1"/>
    <property type="molecule type" value="Genomic_DNA"/>
</dbReference>
<dbReference type="GO" id="GO:0003723">
    <property type="term" value="F:RNA binding"/>
    <property type="evidence" value="ECO:0007669"/>
    <property type="project" value="InterPro"/>
</dbReference>
<dbReference type="InterPro" id="IPR009061">
    <property type="entry name" value="DNA-bd_dom_put_sf"/>
</dbReference>
<dbReference type="GO" id="GO:0006432">
    <property type="term" value="P:phenylalanyl-tRNA aminoacylation"/>
    <property type="evidence" value="ECO:0007669"/>
    <property type="project" value="InterPro"/>
</dbReference>
<dbReference type="PANTHER" id="PTHR10947:SF0">
    <property type="entry name" value="PHENYLALANINE--TRNA LIGASE BETA SUBUNIT"/>
    <property type="match status" value="1"/>
</dbReference>
<dbReference type="PROSITE" id="PS51483">
    <property type="entry name" value="B5"/>
    <property type="match status" value="1"/>
</dbReference>
<evidence type="ECO:0000256" key="13">
    <source>
        <dbReference type="ARBA" id="ARBA00033189"/>
    </source>
</evidence>
<dbReference type="Gene3D" id="3.30.930.10">
    <property type="entry name" value="Bira Bifunctional Protein, Domain 2"/>
    <property type="match status" value="1"/>
</dbReference>
<dbReference type="Gene3D" id="3.50.40.10">
    <property type="entry name" value="Phenylalanyl-trna Synthetase, Chain B, domain 3"/>
    <property type="match status" value="1"/>
</dbReference>
<comment type="cofactor">
    <cofactor evidence="1">
        <name>Mg(2+)</name>
        <dbReference type="ChEBI" id="CHEBI:18420"/>
    </cofactor>
</comment>
<evidence type="ECO:0000256" key="11">
    <source>
        <dbReference type="ARBA" id="ARBA00022917"/>
    </source>
</evidence>
<evidence type="ECO:0000256" key="1">
    <source>
        <dbReference type="ARBA" id="ARBA00001946"/>
    </source>
</evidence>
<gene>
    <name evidence="15" type="ORF">GMRT_14647</name>
</gene>
<name>A0A4Z1T3R2_GIAMU</name>
<dbReference type="SUPFAM" id="SSF46955">
    <property type="entry name" value="Putative DNA-binding domain"/>
    <property type="match status" value="2"/>
</dbReference>
<keyword evidence="6" id="KW-0436">Ligase</keyword>
<evidence type="ECO:0000313" key="15">
    <source>
        <dbReference type="EMBL" id="TNJ27031.1"/>
    </source>
</evidence>
<dbReference type="InterPro" id="IPR005146">
    <property type="entry name" value="B3/B4_tRNA-bd"/>
</dbReference>
<dbReference type="AlphaFoldDB" id="A0A4Z1T3R2"/>
<keyword evidence="10" id="KW-0460">Magnesium</keyword>
<evidence type="ECO:0000313" key="16">
    <source>
        <dbReference type="Proteomes" id="UP000315496"/>
    </source>
</evidence>